<dbReference type="AlphaFoldDB" id="A0A9D4E9F1"/>
<comment type="caution">
    <text evidence="1">The sequence shown here is derived from an EMBL/GenBank/DDBJ whole genome shotgun (WGS) entry which is preliminary data.</text>
</comment>
<keyword evidence="2" id="KW-1185">Reference proteome</keyword>
<dbReference type="Proteomes" id="UP000828390">
    <property type="component" value="Unassembled WGS sequence"/>
</dbReference>
<name>A0A9D4E9F1_DREPO</name>
<gene>
    <name evidence="1" type="ORF">DPMN_176611</name>
</gene>
<organism evidence="1 2">
    <name type="scientific">Dreissena polymorpha</name>
    <name type="common">Zebra mussel</name>
    <name type="synonym">Mytilus polymorpha</name>
    <dbReference type="NCBI Taxonomy" id="45954"/>
    <lineage>
        <taxon>Eukaryota</taxon>
        <taxon>Metazoa</taxon>
        <taxon>Spiralia</taxon>
        <taxon>Lophotrochozoa</taxon>
        <taxon>Mollusca</taxon>
        <taxon>Bivalvia</taxon>
        <taxon>Autobranchia</taxon>
        <taxon>Heteroconchia</taxon>
        <taxon>Euheterodonta</taxon>
        <taxon>Imparidentia</taxon>
        <taxon>Neoheterodontei</taxon>
        <taxon>Myida</taxon>
        <taxon>Dreissenoidea</taxon>
        <taxon>Dreissenidae</taxon>
        <taxon>Dreissena</taxon>
    </lineage>
</organism>
<sequence>MPTLADMWCAYCMQFYWFECVKRYCASAPRRHGTRWMYPVNDIRIFGYERVGWGNRGINFDRFQLQL</sequence>
<proteinExistence type="predicted"/>
<dbReference type="EMBL" id="JAIWYP010000009">
    <property type="protein sequence ID" value="KAH3775213.1"/>
    <property type="molecule type" value="Genomic_DNA"/>
</dbReference>
<accession>A0A9D4E9F1</accession>
<evidence type="ECO:0000313" key="1">
    <source>
        <dbReference type="EMBL" id="KAH3775213.1"/>
    </source>
</evidence>
<evidence type="ECO:0000313" key="2">
    <source>
        <dbReference type="Proteomes" id="UP000828390"/>
    </source>
</evidence>
<reference evidence="1" key="1">
    <citation type="journal article" date="2019" name="bioRxiv">
        <title>The Genome of the Zebra Mussel, Dreissena polymorpha: A Resource for Invasive Species Research.</title>
        <authorList>
            <person name="McCartney M.A."/>
            <person name="Auch B."/>
            <person name="Kono T."/>
            <person name="Mallez S."/>
            <person name="Zhang Y."/>
            <person name="Obille A."/>
            <person name="Becker A."/>
            <person name="Abrahante J.E."/>
            <person name="Garbe J."/>
            <person name="Badalamenti J.P."/>
            <person name="Herman A."/>
            <person name="Mangelson H."/>
            <person name="Liachko I."/>
            <person name="Sullivan S."/>
            <person name="Sone E.D."/>
            <person name="Koren S."/>
            <person name="Silverstein K.A.T."/>
            <person name="Beckman K.B."/>
            <person name="Gohl D.M."/>
        </authorList>
    </citation>
    <scope>NUCLEOTIDE SEQUENCE</scope>
    <source>
        <strain evidence="1">Duluth1</strain>
        <tissue evidence="1">Whole animal</tissue>
    </source>
</reference>
<protein>
    <submittedName>
        <fullName evidence="1">Uncharacterized protein</fullName>
    </submittedName>
</protein>
<reference evidence="1" key="2">
    <citation type="submission" date="2020-11" db="EMBL/GenBank/DDBJ databases">
        <authorList>
            <person name="McCartney M.A."/>
            <person name="Auch B."/>
            <person name="Kono T."/>
            <person name="Mallez S."/>
            <person name="Becker A."/>
            <person name="Gohl D.M."/>
            <person name="Silverstein K.A.T."/>
            <person name="Koren S."/>
            <person name="Bechman K.B."/>
            <person name="Herman A."/>
            <person name="Abrahante J.E."/>
            <person name="Garbe J."/>
        </authorList>
    </citation>
    <scope>NUCLEOTIDE SEQUENCE</scope>
    <source>
        <strain evidence="1">Duluth1</strain>
        <tissue evidence="1">Whole animal</tissue>
    </source>
</reference>